<gene>
    <name evidence="2" type="ORF">J34TS1_30400</name>
</gene>
<organism evidence="2 3">
    <name type="scientific">Paenibacillus azoreducens</name>
    <dbReference type="NCBI Taxonomy" id="116718"/>
    <lineage>
        <taxon>Bacteria</taxon>
        <taxon>Bacillati</taxon>
        <taxon>Bacillota</taxon>
        <taxon>Bacilli</taxon>
        <taxon>Bacillales</taxon>
        <taxon>Paenibacillaceae</taxon>
        <taxon>Paenibacillus</taxon>
    </lineage>
</organism>
<dbReference type="Pfam" id="PF13025">
    <property type="entry name" value="DUF3886"/>
    <property type="match status" value="1"/>
</dbReference>
<accession>A0A919YFM2</accession>
<dbReference type="AlphaFoldDB" id="A0A919YFM2"/>
<evidence type="ECO:0000313" key="3">
    <source>
        <dbReference type="Proteomes" id="UP000682811"/>
    </source>
</evidence>
<dbReference type="InterPro" id="IPR024980">
    <property type="entry name" value="DUF3886"/>
</dbReference>
<proteinExistence type="predicted"/>
<feature type="region of interest" description="Disordered" evidence="1">
    <location>
        <begin position="1"/>
        <end position="24"/>
    </location>
</feature>
<name>A0A919YFM2_9BACL</name>
<sequence length="86" mass="10073">MAKKKRPDAAVKPQTADKPATLKDLLSSDVLNKLKQQSEELKAEQQKHKEEELKKAEAARKAEQKRRDNDFEYLLENSSMDWKKYK</sequence>
<dbReference type="RefSeq" id="WP_194234342.1">
    <property type="nucleotide sequence ID" value="NZ_AP025343.1"/>
</dbReference>
<dbReference type="EMBL" id="BORT01000012">
    <property type="protein sequence ID" value="GIO48275.1"/>
    <property type="molecule type" value="Genomic_DNA"/>
</dbReference>
<evidence type="ECO:0000256" key="1">
    <source>
        <dbReference type="SAM" id="MobiDB-lite"/>
    </source>
</evidence>
<protein>
    <recommendedName>
        <fullName evidence="4">DUF3886 domain-containing protein</fullName>
    </recommendedName>
</protein>
<dbReference type="Proteomes" id="UP000682811">
    <property type="component" value="Unassembled WGS sequence"/>
</dbReference>
<evidence type="ECO:0008006" key="4">
    <source>
        <dbReference type="Google" id="ProtNLM"/>
    </source>
</evidence>
<evidence type="ECO:0000313" key="2">
    <source>
        <dbReference type="EMBL" id="GIO48275.1"/>
    </source>
</evidence>
<reference evidence="2 3" key="1">
    <citation type="submission" date="2021-03" db="EMBL/GenBank/DDBJ databases">
        <title>Antimicrobial resistance genes in bacteria isolated from Japanese honey, and their potential for conferring macrolide and lincosamide resistance in the American foulbrood pathogen Paenibacillus larvae.</title>
        <authorList>
            <person name="Okamoto M."/>
            <person name="Kumagai M."/>
            <person name="Kanamori H."/>
            <person name="Takamatsu D."/>
        </authorList>
    </citation>
    <scope>NUCLEOTIDE SEQUENCE [LARGE SCALE GENOMIC DNA]</scope>
    <source>
        <strain evidence="2 3">J34TS1</strain>
    </source>
</reference>
<comment type="caution">
    <text evidence="2">The sequence shown here is derived from an EMBL/GenBank/DDBJ whole genome shotgun (WGS) entry which is preliminary data.</text>
</comment>
<keyword evidence="3" id="KW-1185">Reference proteome</keyword>
<feature type="region of interest" description="Disordered" evidence="1">
    <location>
        <begin position="39"/>
        <end position="68"/>
    </location>
</feature>